<evidence type="ECO:0000256" key="8">
    <source>
        <dbReference type="SAM" id="Phobius"/>
    </source>
</evidence>
<gene>
    <name evidence="10" type="ORF">A1O3_02947</name>
</gene>
<proteinExistence type="inferred from homology"/>
<feature type="transmembrane region" description="Helical" evidence="8">
    <location>
        <begin position="414"/>
        <end position="432"/>
    </location>
</feature>
<feature type="transmembrane region" description="Helical" evidence="8">
    <location>
        <begin position="193"/>
        <end position="210"/>
    </location>
</feature>
<evidence type="ECO:0000313" key="11">
    <source>
        <dbReference type="Proteomes" id="UP000019478"/>
    </source>
</evidence>
<evidence type="ECO:0000256" key="5">
    <source>
        <dbReference type="ARBA" id="ARBA00022989"/>
    </source>
</evidence>
<organism evidence="10 11">
    <name type="scientific">Capronia epimyces CBS 606.96</name>
    <dbReference type="NCBI Taxonomy" id="1182542"/>
    <lineage>
        <taxon>Eukaryota</taxon>
        <taxon>Fungi</taxon>
        <taxon>Dikarya</taxon>
        <taxon>Ascomycota</taxon>
        <taxon>Pezizomycotina</taxon>
        <taxon>Eurotiomycetes</taxon>
        <taxon>Chaetothyriomycetidae</taxon>
        <taxon>Chaetothyriales</taxon>
        <taxon>Herpotrichiellaceae</taxon>
        <taxon>Capronia</taxon>
    </lineage>
</organism>
<feature type="domain" description="Major facilitator superfamily (MFS) profile" evidence="9">
    <location>
        <begin position="25"/>
        <end position="467"/>
    </location>
</feature>
<dbReference type="HOGENOM" id="CLU_001265_30_13_1"/>
<keyword evidence="3 7" id="KW-0813">Transport</keyword>
<dbReference type="InterPro" id="IPR020846">
    <property type="entry name" value="MFS_dom"/>
</dbReference>
<feature type="transmembrane region" description="Helical" evidence="8">
    <location>
        <begin position="99"/>
        <end position="117"/>
    </location>
</feature>
<dbReference type="eggNOG" id="KOG0254">
    <property type="taxonomic scope" value="Eukaryota"/>
</dbReference>
<accession>W9YJP0</accession>
<dbReference type="EMBL" id="AMGY01000002">
    <property type="protein sequence ID" value="EXJ89880.1"/>
    <property type="molecule type" value="Genomic_DNA"/>
</dbReference>
<feature type="transmembrane region" description="Helical" evidence="8">
    <location>
        <begin position="156"/>
        <end position="181"/>
    </location>
</feature>
<keyword evidence="4 8" id="KW-0812">Transmembrane</keyword>
<dbReference type="FunFam" id="1.20.1250.20:FF:000134">
    <property type="entry name" value="MFS sugar transporter protein"/>
    <property type="match status" value="1"/>
</dbReference>
<dbReference type="AlphaFoldDB" id="W9YJP0"/>
<dbReference type="PROSITE" id="PS50850">
    <property type="entry name" value="MFS"/>
    <property type="match status" value="1"/>
</dbReference>
<dbReference type="GO" id="GO:0005351">
    <property type="term" value="F:carbohydrate:proton symporter activity"/>
    <property type="evidence" value="ECO:0007669"/>
    <property type="project" value="TreeGrafter"/>
</dbReference>
<dbReference type="PANTHER" id="PTHR48022:SF11">
    <property type="entry name" value="MONOSACCHARIDE TRANSPORTER (HXT8), PUTATIVE (AFU_ORTHOLOGUE AFUA_2G08120)-RELATED"/>
    <property type="match status" value="1"/>
</dbReference>
<dbReference type="InterPro" id="IPR050360">
    <property type="entry name" value="MFS_Sugar_Transporters"/>
</dbReference>
<dbReference type="PANTHER" id="PTHR48022">
    <property type="entry name" value="PLASTIDIC GLUCOSE TRANSPORTER 4"/>
    <property type="match status" value="1"/>
</dbReference>
<evidence type="ECO:0000259" key="9">
    <source>
        <dbReference type="PROSITE" id="PS50850"/>
    </source>
</evidence>
<feature type="transmembrane region" description="Helical" evidence="8">
    <location>
        <begin position="444"/>
        <end position="463"/>
    </location>
</feature>
<comment type="subcellular location">
    <subcellularLocation>
        <location evidence="1">Membrane</location>
        <topology evidence="1">Multi-pass membrane protein</topology>
    </subcellularLocation>
</comment>
<evidence type="ECO:0000256" key="4">
    <source>
        <dbReference type="ARBA" id="ARBA00022692"/>
    </source>
</evidence>
<dbReference type="InterPro" id="IPR005828">
    <property type="entry name" value="MFS_sugar_transport-like"/>
</dbReference>
<dbReference type="Pfam" id="PF00083">
    <property type="entry name" value="Sugar_tr"/>
    <property type="match status" value="1"/>
</dbReference>
<feature type="transmembrane region" description="Helical" evidence="8">
    <location>
        <begin position="317"/>
        <end position="338"/>
    </location>
</feature>
<evidence type="ECO:0000256" key="1">
    <source>
        <dbReference type="ARBA" id="ARBA00004141"/>
    </source>
</evidence>
<evidence type="ECO:0000313" key="10">
    <source>
        <dbReference type="EMBL" id="EXJ89880.1"/>
    </source>
</evidence>
<dbReference type="OrthoDB" id="6612291at2759"/>
<sequence>MSPAPSFHDELGVKVRHWNFRTFLAVNVMCIGAAAFGYAQGISGSTLGQPSFSLDMGLTTASNATQLISAMNALFYVGAFFGTVANGWIADRWGRKPSILLGTIIVLVSAALLAGSVNMAMFIVFRFFSGFGAYILAMSVPLWITETVPPDVRGIFAMFNGFFINIGYLLASYIGFGFYHYTGAGLAAWRGPIALNGAPCVAMLMGLYWMPESPRFLLMKGKDAEARRIVRMLHSSVADPDHYYAEKELFQMRKQIELDRTLDSSWLAMYKRPSYFRRMVMAFFVVFSIAASGAQVIANYASILFSNLGFGPTKQLLFYAGLYCASTPPNLLECLYIDRMSRTKLVAIGLIILACIMSVYTALTAQFINTTNLAGQKAAVAMLFIFFFAYAATVDGPTWFYTAELFPTHLRSKGMVVGTGTYALSSLVWVMSGPTAIKNIEWRFFLIFIILNVLSAIIIWIWFPDTKGKSLEEIAALFGDDDLVVVYTRDIHLDAHHHVVADLALDGGKSATVIEDITDESEKYGRPSVEREAK</sequence>
<dbReference type="Proteomes" id="UP000019478">
    <property type="component" value="Unassembled WGS sequence"/>
</dbReference>
<feature type="transmembrane region" description="Helical" evidence="8">
    <location>
        <begin position="380"/>
        <end position="402"/>
    </location>
</feature>
<dbReference type="RefSeq" id="XP_007731277.1">
    <property type="nucleotide sequence ID" value="XM_007733087.1"/>
</dbReference>
<evidence type="ECO:0000256" key="7">
    <source>
        <dbReference type="RuleBase" id="RU003346"/>
    </source>
</evidence>
<feature type="transmembrane region" description="Helical" evidence="8">
    <location>
        <begin position="67"/>
        <end position="87"/>
    </location>
</feature>
<feature type="transmembrane region" description="Helical" evidence="8">
    <location>
        <begin position="279"/>
        <end position="305"/>
    </location>
</feature>
<evidence type="ECO:0000256" key="3">
    <source>
        <dbReference type="ARBA" id="ARBA00022448"/>
    </source>
</evidence>
<dbReference type="SUPFAM" id="SSF103473">
    <property type="entry name" value="MFS general substrate transporter"/>
    <property type="match status" value="1"/>
</dbReference>
<evidence type="ECO:0000256" key="2">
    <source>
        <dbReference type="ARBA" id="ARBA00010992"/>
    </source>
</evidence>
<dbReference type="GO" id="GO:0016020">
    <property type="term" value="C:membrane"/>
    <property type="evidence" value="ECO:0007669"/>
    <property type="project" value="UniProtKB-SubCell"/>
</dbReference>
<reference evidence="10 11" key="1">
    <citation type="submission" date="2013-03" db="EMBL/GenBank/DDBJ databases">
        <title>The Genome Sequence of Capronia epimyces CBS 606.96.</title>
        <authorList>
            <consortium name="The Broad Institute Genomics Platform"/>
            <person name="Cuomo C."/>
            <person name="de Hoog S."/>
            <person name="Gorbushina A."/>
            <person name="Walker B."/>
            <person name="Young S.K."/>
            <person name="Zeng Q."/>
            <person name="Gargeya S."/>
            <person name="Fitzgerald M."/>
            <person name="Haas B."/>
            <person name="Abouelleil A."/>
            <person name="Allen A.W."/>
            <person name="Alvarado L."/>
            <person name="Arachchi H.M."/>
            <person name="Berlin A.M."/>
            <person name="Chapman S.B."/>
            <person name="Gainer-Dewar J."/>
            <person name="Goldberg J."/>
            <person name="Griggs A."/>
            <person name="Gujja S."/>
            <person name="Hansen M."/>
            <person name="Howarth C."/>
            <person name="Imamovic A."/>
            <person name="Ireland A."/>
            <person name="Larimer J."/>
            <person name="McCowan C."/>
            <person name="Murphy C."/>
            <person name="Pearson M."/>
            <person name="Poon T.W."/>
            <person name="Priest M."/>
            <person name="Roberts A."/>
            <person name="Saif S."/>
            <person name="Shea T."/>
            <person name="Sisk P."/>
            <person name="Sykes S."/>
            <person name="Wortman J."/>
            <person name="Nusbaum C."/>
            <person name="Birren B."/>
        </authorList>
    </citation>
    <scope>NUCLEOTIDE SEQUENCE [LARGE SCALE GENOMIC DNA]</scope>
    <source>
        <strain evidence="10 11">CBS 606.96</strain>
    </source>
</reference>
<dbReference type="InterPro" id="IPR003663">
    <property type="entry name" value="Sugar/inositol_transpt"/>
</dbReference>
<name>W9YJP0_9EURO</name>
<feature type="transmembrane region" description="Helical" evidence="8">
    <location>
        <begin position="123"/>
        <end position="144"/>
    </location>
</feature>
<dbReference type="InterPro" id="IPR036259">
    <property type="entry name" value="MFS_trans_sf"/>
</dbReference>
<feature type="transmembrane region" description="Helical" evidence="8">
    <location>
        <begin position="345"/>
        <end position="368"/>
    </location>
</feature>
<dbReference type="NCBIfam" id="TIGR00879">
    <property type="entry name" value="SP"/>
    <property type="match status" value="1"/>
</dbReference>
<dbReference type="PRINTS" id="PR00171">
    <property type="entry name" value="SUGRTRNSPORT"/>
</dbReference>
<feature type="transmembrane region" description="Helical" evidence="8">
    <location>
        <begin position="24"/>
        <end position="47"/>
    </location>
</feature>
<comment type="similarity">
    <text evidence="2 7">Belongs to the major facilitator superfamily. Sugar transporter (TC 2.A.1.1) family.</text>
</comment>
<keyword evidence="11" id="KW-1185">Reference proteome</keyword>
<evidence type="ECO:0000256" key="6">
    <source>
        <dbReference type="ARBA" id="ARBA00023136"/>
    </source>
</evidence>
<protein>
    <recommendedName>
        <fullName evidence="9">Major facilitator superfamily (MFS) profile domain-containing protein</fullName>
    </recommendedName>
</protein>
<keyword evidence="5 8" id="KW-1133">Transmembrane helix</keyword>
<comment type="caution">
    <text evidence="10">The sequence shown here is derived from an EMBL/GenBank/DDBJ whole genome shotgun (WGS) entry which is preliminary data.</text>
</comment>
<keyword evidence="6 8" id="KW-0472">Membrane</keyword>
<dbReference type="Gene3D" id="1.20.1250.20">
    <property type="entry name" value="MFS general substrate transporter like domains"/>
    <property type="match status" value="1"/>
</dbReference>
<dbReference type="GeneID" id="19167077"/>